<evidence type="ECO:0000313" key="6">
    <source>
        <dbReference type="Proteomes" id="UP001405405"/>
    </source>
</evidence>
<dbReference type="Pfam" id="PF13407">
    <property type="entry name" value="Peripla_BP_4"/>
    <property type="match status" value="1"/>
</dbReference>
<evidence type="ECO:0000256" key="1">
    <source>
        <dbReference type="ARBA" id="ARBA00004196"/>
    </source>
</evidence>
<dbReference type="PANTHER" id="PTHR46847:SF1">
    <property type="entry name" value="D-ALLOSE-BINDING PERIPLASMIC PROTEIN-RELATED"/>
    <property type="match status" value="1"/>
</dbReference>
<dbReference type="SUPFAM" id="SSF53822">
    <property type="entry name" value="Periplasmic binding protein-like I"/>
    <property type="match status" value="1"/>
</dbReference>
<dbReference type="InterPro" id="IPR028082">
    <property type="entry name" value="Peripla_BP_I"/>
</dbReference>
<comment type="similarity">
    <text evidence="2">Belongs to the bacterial solute-binding protein 2 family.</text>
</comment>
<dbReference type="EMBL" id="JAYFSJ010000007">
    <property type="protein sequence ID" value="MEN7431302.1"/>
    <property type="molecule type" value="Genomic_DNA"/>
</dbReference>
<evidence type="ECO:0000259" key="4">
    <source>
        <dbReference type="Pfam" id="PF13407"/>
    </source>
</evidence>
<organism evidence="5 6">
    <name type="scientific">Chromobacterium indicum</name>
    <dbReference type="NCBI Taxonomy" id="3110228"/>
    <lineage>
        <taxon>Bacteria</taxon>
        <taxon>Pseudomonadati</taxon>
        <taxon>Pseudomonadota</taxon>
        <taxon>Betaproteobacteria</taxon>
        <taxon>Neisseriales</taxon>
        <taxon>Chromobacteriaceae</taxon>
        <taxon>Chromobacterium</taxon>
    </lineage>
</organism>
<keyword evidence="6" id="KW-1185">Reference proteome</keyword>
<dbReference type="Proteomes" id="UP001405405">
    <property type="component" value="Unassembled WGS sequence"/>
</dbReference>
<evidence type="ECO:0000256" key="3">
    <source>
        <dbReference type="ARBA" id="ARBA00022729"/>
    </source>
</evidence>
<dbReference type="PANTHER" id="PTHR46847">
    <property type="entry name" value="D-ALLOSE-BINDING PERIPLASMIC PROTEIN-RELATED"/>
    <property type="match status" value="1"/>
</dbReference>
<dbReference type="RefSeq" id="WP_346788611.1">
    <property type="nucleotide sequence ID" value="NZ_JAYFSJ010000007.1"/>
</dbReference>
<accession>A0ABV0CJF3</accession>
<protein>
    <submittedName>
        <fullName evidence="5">Substrate-binding domain-containing protein</fullName>
    </submittedName>
</protein>
<proteinExistence type="inferred from homology"/>
<reference evidence="5 6" key="1">
    <citation type="submission" date="2023-12" db="EMBL/GenBank/DDBJ databases">
        <title>Chromobacterium sp. strain TRC.1.1.SA producing antimicrobial pigment.</title>
        <authorList>
            <person name="Verma N."/>
            <person name="Choksket S."/>
            <person name="Pinnaka A.K."/>
            <person name="Korpole S."/>
        </authorList>
    </citation>
    <scope>NUCLEOTIDE SEQUENCE [LARGE SCALE GENOMIC DNA]</scope>
    <source>
        <strain evidence="5 6">TRC1.1.SA</strain>
    </source>
</reference>
<comment type="subcellular location">
    <subcellularLocation>
        <location evidence="1">Cell envelope</location>
    </subcellularLocation>
</comment>
<evidence type="ECO:0000256" key="2">
    <source>
        <dbReference type="ARBA" id="ARBA00007639"/>
    </source>
</evidence>
<keyword evidence="3" id="KW-0732">Signal</keyword>
<gene>
    <name evidence="5" type="ORF">VA599_11115</name>
</gene>
<evidence type="ECO:0000313" key="5">
    <source>
        <dbReference type="EMBL" id="MEN7431302.1"/>
    </source>
</evidence>
<comment type="caution">
    <text evidence="5">The sequence shown here is derived from an EMBL/GenBank/DDBJ whole genome shotgun (WGS) entry which is preliminary data.</text>
</comment>
<dbReference type="Gene3D" id="3.40.50.2300">
    <property type="match status" value="2"/>
</dbReference>
<sequence length="334" mass="36165">MNIVTDSTIVLRIASLMRRTLPRALAIFIGLVPLHALSAEIVYITAKADLPFWNTVGKGVKAVAEENGYAFSELDSKLNAEMQLSNVRQAIDRHVAGIVISPTNSKSAEEALTLARRAGIPVAIADVGASGGDYVSFVKSDNYRGAYDVGAELAKAMKARNWSGGAYGMVTIELSRKNGQDRTNGFRDAMKDAGFPREIVLRQMKDYSAEETYRYVKEMLAAHPMARGFFIETDQPVDGAMRAIREAGKQKQVLLVSFDAMPDVVRLLKSDALVAVGMQQPYLMGSSAAGALVSHLHGHSPAKEILVPILVATSRNVDQLMPVASKTVFGKPLK</sequence>
<dbReference type="InterPro" id="IPR025997">
    <property type="entry name" value="SBP_2_dom"/>
</dbReference>
<name>A0ABV0CJF3_9NEIS</name>
<feature type="domain" description="Periplasmic binding protein" evidence="4">
    <location>
        <begin position="41"/>
        <end position="298"/>
    </location>
</feature>